<name>A0A327KRL0_9BRAD</name>
<dbReference type="InterPro" id="IPR036291">
    <property type="entry name" value="NAD(P)-bd_dom_sf"/>
</dbReference>
<evidence type="ECO:0000256" key="1">
    <source>
        <dbReference type="ARBA" id="ARBA00023002"/>
    </source>
</evidence>
<protein>
    <recommendedName>
        <fullName evidence="9">Oxidoreductase</fullName>
    </recommendedName>
</protein>
<evidence type="ECO:0000256" key="3">
    <source>
        <dbReference type="PIRSR" id="PIRSR000103-1"/>
    </source>
</evidence>
<dbReference type="AlphaFoldDB" id="A0A327KRL0"/>
<dbReference type="Proteomes" id="UP000248863">
    <property type="component" value="Unassembled WGS sequence"/>
</dbReference>
<dbReference type="InterPro" id="IPR006115">
    <property type="entry name" value="6PGDH_NADP-bd"/>
</dbReference>
<evidence type="ECO:0000313" key="8">
    <source>
        <dbReference type="Proteomes" id="UP000248863"/>
    </source>
</evidence>
<dbReference type="RefSeq" id="WP_111357823.1">
    <property type="nucleotide sequence ID" value="NZ_NHSK01000310.1"/>
</dbReference>
<dbReference type="EMBL" id="NPEU01000149">
    <property type="protein sequence ID" value="RAI37988.1"/>
    <property type="molecule type" value="Genomic_DNA"/>
</dbReference>
<keyword evidence="2" id="KW-0520">NAD</keyword>
<organism evidence="7 8">
    <name type="scientific">Rhodoplanes elegans</name>
    <dbReference type="NCBI Taxonomy" id="29408"/>
    <lineage>
        <taxon>Bacteria</taxon>
        <taxon>Pseudomonadati</taxon>
        <taxon>Pseudomonadota</taxon>
        <taxon>Alphaproteobacteria</taxon>
        <taxon>Hyphomicrobiales</taxon>
        <taxon>Nitrobacteraceae</taxon>
        <taxon>Rhodoplanes</taxon>
    </lineage>
</organism>
<comment type="caution">
    <text evidence="7">The sequence shown here is derived from an EMBL/GenBank/DDBJ whole genome shotgun (WGS) entry which is preliminary data.</text>
</comment>
<sequence length="315" mass="32540">MAARSKGSVGIIGLGIMGGAFAKNLVQAGFRVTGYDIDPARRRAMARAGVTIAPDIAAAAAAAPFLITSLPSAKALRAVVDQIAAAKLAPKIIAEASTFTLADKITAEAALKKAGHTLLDTPMSGTGAQAAVKDLVVLASGESKAIKAMRPVLEGFSRVVYDLGVFGNGSRMKYIANLLVAVHNVASAEAMVLGMKAGLDPKQVVEVISAGAGTSRMFEMRAPLMVADRYEPPTMKIEVWRKDMDVIGAFAEDLGVPTPTFSATGPVYAAARSMGLGLQDTGAVCTVLERMAGVTRRKGAAKGSRKAAGTPRRKG</sequence>
<dbReference type="InterPro" id="IPR015815">
    <property type="entry name" value="HIBADH-related"/>
</dbReference>
<dbReference type="OrthoDB" id="9812907at2"/>
<dbReference type="SUPFAM" id="SSF48179">
    <property type="entry name" value="6-phosphogluconate dehydrogenase C-terminal domain-like"/>
    <property type="match status" value="1"/>
</dbReference>
<dbReference type="Gene3D" id="3.40.50.720">
    <property type="entry name" value="NAD(P)-binding Rossmann-like Domain"/>
    <property type="match status" value="1"/>
</dbReference>
<dbReference type="SUPFAM" id="SSF51735">
    <property type="entry name" value="NAD(P)-binding Rossmann-fold domains"/>
    <property type="match status" value="1"/>
</dbReference>
<feature type="active site" evidence="3">
    <location>
        <position position="173"/>
    </location>
</feature>
<keyword evidence="1" id="KW-0560">Oxidoreductase</keyword>
<dbReference type="GO" id="GO:0016491">
    <property type="term" value="F:oxidoreductase activity"/>
    <property type="evidence" value="ECO:0007669"/>
    <property type="project" value="UniProtKB-KW"/>
</dbReference>
<dbReference type="GO" id="GO:0051287">
    <property type="term" value="F:NAD binding"/>
    <property type="evidence" value="ECO:0007669"/>
    <property type="project" value="InterPro"/>
</dbReference>
<dbReference type="Gene3D" id="1.10.1040.10">
    <property type="entry name" value="N-(1-d-carboxylethyl)-l-norvaline Dehydrogenase, domain 2"/>
    <property type="match status" value="1"/>
</dbReference>
<reference evidence="7 8" key="1">
    <citation type="submission" date="2017-07" db="EMBL/GenBank/DDBJ databases">
        <title>Draft Genome Sequences of Select Purple Nonsulfur Bacteria.</title>
        <authorList>
            <person name="Lasarre B."/>
            <person name="Mckinlay J.B."/>
        </authorList>
    </citation>
    <scope>NUCLEOTIDE SEQUENCE [LARGE SCALE GENOMIC DNA]</scope>
    <source>
        <strain evidence="7 8">DSM 11907</strain>
    </source>
</reference>
<feature type="domain" description="3-hydroxyisobutyrate dehydrogenase-like NAD-binding" evidence="6">
    <location>
        <begin position="167"/>
        <end position="287"/>
    </location>
</feature>
<dbReference type="PANTHER" id="PTHR43060:SF15">
    <property type="entry name" value="3-HYDROXYISOBUTYRATE DEHYDROGENASE-LIKE 1, MITOCHONDRIAL-RELATED"/>
    <property type="match status" value="1"/>
</dbReference>
<dbReference type="Pfam" id="PF14833">
    <property type="entry name" value="NAD_binding_11"/>
    <property type="match status" value="1"/>
</dbReference>
<evidence type="ECO:0008006" key="9">
    <source>
        <dbReference type="Google" id="ProtNLM"/>
    </source>
</evidence>
<gene>
    <name evidence="7" type="ORF">CH338_14205</name>
</gene>
<dbReference type="InterPro" id="IPR029154">
    <property type="entry name" value="HIBADH-like_NADP-bd"/>
</dbReference>
<accession>A0A327KRL0</accession>
<evidence type="ECO:0000313" key="7">
    <source>
        <dbReference type="EMBL" id="RAI37988.1"/>
    </source>
</evidence>
<dbReference type="InterPro" id="IPR013328">
    <property type="entry name" value="6PGD_dom2"/>
</dbReference>
<dbReference type="InterPro" id="IPR008927">
    <property type="entry name" value="6-PGluconate_DH-like_C_sf"/>
</dbReference>
<keyword evidence="8" id="KW-1185">Reference proteome</keyword>
<evidence type="ECO:0000259" key="6">
    <source>
        <dbReference type="Pfam" id="PF14833"/>
    </source>
</evidence>
<dbReference type="PANTHER" id="PTHR43060">
    <property type="entry name" value="3-HYDROXYISOBUTYRATE DEHYDROGENASE-LIKE 1, MITOCHONDRIAL-RELATED"/>
    <property type="match status" value="1"/>
</dbReference>
<dbReference type="PIRSF" id="PIRSF000103">
    <property type="entry name" value="HIBADH"/>
    <property type="match status" value="1"/>
</dbReference>
<proteinExistence type="predicted"/>
<feature type="region of interest" description="Disordered" evidence="4">
    <location>
        <begin position="296"/>
        <end position="315"/>
    </location>
</feature>
<dbReference type="GO" id="GO:0050661">
    <property type="term" value="F:NADP binding"/>
    <property type="evidence" value="ECO:0007669"/>
    <property type="project" value="InterPro"/>
</dbReference>
<feature type="domain" description="6-phosphogluconate dehydrogenase NADP-binding" evidence="5">
    <location>
        <begin position="9"/>
        <end position="161"/>
    </location>
</feature>
<dbReference type="Pfam" id="PF03446">
    <property type="entry name" value="NAD_binding_2"/>
    <property type="match status" value="1"/>
</dbReference>
<evidence type="ECO:0000256" key="4">
    <source>
        <dbReference type="SAM" id="MobiDB-lite"/>
    </source>
</evidence>
<evidence type="ECO:0000259" key="5">
    <source>
        <dbReference type="Pfam" id="PF03446"/>
    </source>
</evidence>
<evidence type="ECO:0000256" key="2">
    <source>
        <dbReference type="ARBA" id="ARBA00023027"/>
    </source>
</evidence>